<evidence type="ECO:0000259" key="2">
    <source>
        <dbReference type="Pfam" id="PF02470"/>
    </source>
</evidence>
<dbReference type="PANTHER" id="PTHR33371:SF16">
    <property type="entry name" value="MCE-FAMILY PROTEIN MCE3F"/>
    <property type="match status" value="1"/>
</dbReference>
<keyword evidence="4" id="KW-1185">Reference proteome</keyword>
<dbReference type="InterPro" id="IPR003399">
    <property type="entry name" value="Mce/MlaD"/>
</dbReference>
<sequence length="336" mass="35110">MNRVKAITASGMRTGLSVLAMLALMAVSILYLGSVGLSVTDNHGVRTANLELRETNGLVVGSRVLYRGVPVGKVTKVEPSVTGVAVEWNYKEKYTIPANSGFRVDNLSALGETYLGITPRGAGGPELSDGVRLAASSVEVPTTIDELSARFTRLLEQVNEKKVRTIIDEANTGLVPDRELLGDIANASALLEATIITTRGSLTELLDRFQPLLIKGAEVSDAMAAAGKPFAGFADGLALFVTEGGKSRPTSRDGKDGFIVSTYAPDSLNNQAGPLLTNIQRFLDRSAPDLKILGEAVSPAVTASAATLRTVDLGDLMRTALATAGDGNGLVVTVAG</sequence>
<name>A0ABX6IJ81_9ACTN</name>
<dbReference type="PANTHER" id="PTHR33371">
    <property type="entry name" value="INTERMEMBRANE PHOSPHOLIPID TRANSPORT SYSTEM BINDING PROTEIN MLAD-RELATED"/>
    <property type="match status" value="1"/>
</dbReference>
<keyword evidence="1" id="KW-1133">Transmembrane helix</keyword>
<accession>A0ABX6IJ81</accession>
<keyword evidence="1" id="KW-0812">Transmembrane</keyword>
<dbReference type="RefSeq" id="WP_213244195.1">
    <property type="nucleotide sequence ID" value="NZ_CP045806.1"/>
</dbReference>
<evidence type="ECO:0000313" key="3">
    <source>
        <dbReference type="EMBL" id="QHN35948.1"/>
    </source>
</evidence>
<dbReference type="Proteomes" id="UP001059836">
    <property type="component" value="Chromosome"/>
</dbReference>
<keyword evidence="1" id="KW-0472">Membrane</keyword>
<dbReference type="InterPro" id="IPR052336">
    <property type="entry name" value="MlaD_Phospholipid_Transporter"/>
</dbReference>
<evidence type="ECO:0000256" key="1">
    <source>
        <dbReference type="SAM" id="Phobius"/>
    </source>
</evidence>
<dbReference type="Pfam" id="PF02470">
    <property type="entry name" value="MlaD"/>
    <property type="match status" value="1"/>
</dbReference>
<feature type="domain" description="Mce/MlaD" evidence="2">
    <location>
        <begin position="48"/>
        <end position="119"/>
    </location>
</feature>
<feature type="transmembrane region" description="Helical" evidence="1">
    <location>
        <begin position="12"/>
        <end position="33"/>
    </location>
</feature>
<dbReference type="EMBL" id="CP045809">
    <property type="protein sequence ID" value="QHN35948.1"/>
    <property type="molecule type" value="Genomic_DNA"/>
</dbReference>
<gene>
    <name evidence="3" type="ORF">GII31_14810</name>
</gene>
<organism evidence="3 4">
    <name type="scientific">Gordonia pseudamarae</name>
    <dbReference type="NCBI Taxonomy" id="2831662"/>
    <lineage>
        <taxon>Bacteria</taxon>
        <taxon>Bacillati</taxon>
        <taxon>Actinomycetota</taxon>
        <taxon>Actinomycetes</taxon>
        <taxon>Mycobacteriales</taxon>
        <taxon>Gordoniaceae</taxon>
        <taxon>Gordonia</taxon>
    </lineage>
</organism>
<evidence type="ECO:0000313" key="4">
    <source>
        <dbReference type="Proteomes" id="UP001059836"/>
    </source>
</evidence>
<proteinExistence type="predicted"/>
<reference evidence="3" key="1">
    <citation type="journal article" date="2021" name="Nat. Microbiol.">
        <title>Cocultivation of an ultrasmall environmental parasitic bacterium with lytic ability against bacteria associated with wastewater foams.</title>
        <authorList>
            <person name="Batinovic S."/>
            <person name="Rose J.J.A."/>
            <person name="Ratcliffe J."/>
            <person name="Seviour R.J."/>
            <person name="Petrovski S."/>
        </authorList>
    </citation>
    <scope>NUCLEOTIDE SEQUENCE</scope>
    <source>
        <strain evidence="3">CON9</strain>
    </source>
</reference>
<protein>
    <submittedName>
        <fullName evidence="3">MCE family protein</fullName>
    </submittedName>
</protein>